<dbReference type="EMBL" id="JACHHV010000014">
    <property type="protein sequence ID" value="MBB5888103.1"/>
    <property type="molecule type" value="Genomic_DNA"/>
</dbReference>
<protein>
    <recommendedName>
        <fullName evidence="2">Peptidyl-prolyl cis-trans isomerase</fullName>
        <shortName evidence="2">PPIase</shortName>
        <ecNumber evidence="2">5.2.1.8</ecNumber>
    </recommendedName>
</protein>
<reference evidence="4 5" key="1">
    <citation type="submission" date="2020-08" db="EMBL/GenBank/DDBJ databases">
        <title>Genomic Encyclopedia of Type Strains, Phase IV (KMG-IV): sequencing the most valuable type-strain genomes for metagenomic binning, comparative biology and taxonomic classification.</title>
        <authorList>
            <person name="Goeker M."/>
        </authorList>
    </citation>
    <scope>NUCLEOTIDE SEQUENCE [LARGE SCALE GENOMIC DNA]</scope>
    <source>
        <strain evidence="4 5">DSM 14925</strain>
    </source>
</reference>
<comment type="similarity">
    <text evidence="2">Belongs to the cyclophilin-type PPIase family.</text>
</comment>
<dbReference type="EC" id="5.2.1.8" evidence="2"/>
<comment type="function">
    <text evidence="1 2">PPIases accelerate the folding of proteins. It catalyzes the cis-trans isomerization of proline imidic peptide bonds in oligopeptides.</text>
</comment>
<evidence type="ECO:0000256" key="2">
    <source>
        <dbReference type="RuleBase" id="RU363019"/>
    </source>
</evidence>
<organism evidence="4 5">
    <name type="scientific">Lactovum miscens</name>
    <dbReference type="NCBI Taxonomy" id="190387"/>
    <lineage>
        <taxon>Bacteria</taxon>
        <taxon>Bacillati</taxon>
        <taxon>Bacillota</taxon>
        <taxon>Bacilli</taxon>
        <taxon>Lactobacillales</taxon>
        <taxon>Streptococcaceae</taxon>
        <taxon>Lactovum</taxon>
    </lineage>
</organism>
<dbReference type="SUPFAM" id="SSF50891">
    <property type="entry name" value="Cyclophilin-like"/>
    <property type="match status" value="1"/>
</dbReference>
<name>A0A841C5L6_9LACT</name>
<evidence type="ECO:0000313" key="5">
    <source>
        <dbReference type="Proteomes" id="UP000562464"/>
    </source>
</evidence>
<comment type="catalytic activity">
    <reaction evidence="2">
        <text>[protein]-peptidylproline (omega=180) = [protein]-peptidylproline (omega=0)</text>
        <dbReference type="Rhea" id="RHEA:16237"/>
        <dbReference type="Rhea" id="RHEA-COMP:10747"/>
        <dbReference type="Rhea" id="RHEA-COMP:10748"/>
        <dbReference type="ChEBI" id="CHEBI:83833"/>
        <dbReference type="ChEBI" id="CHEBI:83834"/>
        <dbReference type="EC" id="5.2.1.8"/>
    </reaction>
</comment>
<keyword evidence="2 4" id="KW-0413">Isomerase</keyword>
<dbReference type="RefSeq" id="WP_183539839.1">
    <property type="nucleotide sequence ID" value="NZ_DASWOY010000021.1"/>
</dbReference>
<dbReference type="CDD" id="cd00317">
    <property type="entry name" value="cyclophilin"/>
    <property type="match status" value="1"/>
</dbReference>
<feature type="domain" description="PPIase cyclophilin-type" evidence="3">
    <location>
        <begin position="76"/>
        <end position="252"/>
    </location>
</feature>
<evidence type="ECO:0000256" key="1">
    <source>
        <dbReference type="ARBA" id="ARBA00002388"/>
    </source>
</evidence>
<dbReference type="InterPro" id="IPR044666">
    <property type="entry name" value="Cyclophilin_A-like"/>
</dbReference>
<keyword evidence="2" id="KW-0697">Rotamase</keyword>
<dbReference type="Gene3D" id="2.40.100.10">
    <property type="entry name" value="Cyclophilin-like"/>
    <property type="match status" value="1"/>
</dbReference>
<dbReference type="Proteomes" id="UP000562464">
    <property type="component" value="Unassembled WGS sequence"/>
</dbReference>
<dbReference type="InterPro" id="IPR029000">
    <property type="entry name" value="Cyclophilin-like_dom_sf"/>
</dbReference>
<dbReference type="Pfam" id="PF00160">
    <property type="entry name" value="Pro_isomerase"/>
    <property type="match status" value="1"/>
</dbReference>
<proteinExistence type="inferred from homology"/>
<evidence type="ECO:0000313" key="4">
    <source>
        <dbReference type="EMBL" id="MBB5888103.1"/>
    </source>
</evidence>
<gene>
    <name evidence="4" type="ORF">HNQ37_000994</name>
</gene>
<keyword evidence="5" id="KW-1185">Reference proteome</keyword>
<dbReference type="GO" id="GO:0003755">
    <property type="term" value="F:peptidyl-prolyl cis-trans isomerase activity"/>
    <property type="evidence" value="ECO:0007669"/>
    <property type="project" value="UniProtKB-UniRule"/>
</dbReference>
<comment type="caution">
    <text evidence="4">The sequence shown here is derived from an EMBL/GenBank/DDBJ whole genome shotgun (WGS) entry which is preliminary data.</text>
</comment>
<dbReference type="PROSITE" id="PS50072">
    <property type="entry name" value="CSA_PPIASE_2"/>
    <property type="match status" value="1"/>
</dbReference>
<sequence length="260" mass="27911">MKNKKNIQILTGAIIILLLLSLGAFFVNKKDTAGFTLTSLDGKITKQADLNALSFPQLSTKVAKDEAEIELITTDGNIDIKLFPKLAPMAVKNILTLAKQNYYDNNQFFRVMSGFMIQTGDPSNTGTGSKVISTVNNGKPFATEISNQLYNIRGAVSLANAGTADSSAAQFFINQNNQDATGQLTKYLYPDLIKKAYENGGNPNLDSGYTVFGQVVSGIDVVDKIASGAVTANSQGEKSTPTSPVTIKSVSILKDYNFSK</sequence>
<dbReference type="PANTHER" id="PTHR45625">
    <property type="entry name" value="PEPTIDYL-PROLYL CIS-TRANS ISOMERASE-RELATED"/>
    <property type="match status" value="1"/>
</dbReference>
<accession>A0A841C5L6</accession>
<dbReference type="InterPro" id="IPR002130">
    <property type="entry name" value="Cyclophilin-type_PPIase_dom"/>
</dbReference>
<dbReference type="PRINTS" id="PR00153">
    <property type="entry name" value="CSAPPISMRASE"/>
</dbReference>
<dbReference type="PANTHER" id="PTHR45625:SF16">
    <property type="entry name" value="PEPTIDYL-PROLYL CIS-TRANS ISOMERASE"/>
    <property type="match status" value="1"/>
</dbReference>
<evidence type="ECO:0000259" key="3">
    <source>
        <dbReference type="PROSITE" id="PS50072"/>
    </source>
</evidence>
<dbReference type="AlphaFoldDB" id="A0A841C5L6"/>